<dbReference type="PANTHER" id="PTHR33164">
    <property type="entry name" value="TRANSCRIPTIONAL REGULATOR, MARR FAMILY"/>
    <property type="match status" value="1"/>
</dbReference>
<accession>A0ABQ3EB66</accession>
<comment type="caution">
    <text evidence="2">The sequence shown here is derived from an EMBL/GenBank/DDBJ whole genome shotgun (WGS) entry which is preliminary data.</text>
</comment>
<dbReference type="RefSeq" id="WP_138898462.1">
    <property type="nucleotide sequence ID" value="NZ_BMVO01000033.1"/>
</dbReference>
<dbReference type="InterPro" id="IPR000835">
    <property type="entry name" value="HTH_MarR-typ"/>
</dbReference>
<dbReference type="Pfam" id="PF12802">
    <property type="entry name" value="MarR_2"/>
    <property type="match status" value="1"/>
</dbReference>
<name>A0ABQ3EB66_9ACTN</name>
<dbReference type="SUPFAM" id="SSF46785">
    <property type="entry name" value="Winged helix' DNA-binding domain"/>
    <property type="match status" value="1"/>
</dbReference>
<dbReference type="PROSITE" id="PS50995">
    <property type="entry name" value="HTH_MARR_2"/>
    <property type="match status" value="1"/>
</dbReference>
<gene>
    <name evidence="2" type="ORF">GCM10010346_60760</name>
</gene>
<dbReference type="InterPro" id="IPR036390">
    <property type="entry name" value="WH_DNA-bd_sf"/>
</dbReference>
<evidence type="ECO:0000259" key="1">
    <source>
        <dbReference type="PROSITE" id="PS50995"/>
    </source>
</evidence>
<dbReference type="EMBL" id="BMVO01000033">
    <property type="protein sequence ID" value="GHB29086.1"/>
    <property type="molecule type" value="Genomic_DNA"/>
</dbReference>
<dbReference type="InterPro" id="IPR039422">
    <property type="entry name" value="MarR/SlyA-like"/>
</dbReference>
<proteinExistence type="predicted"/>
<keyword evidence="3" id="KW-1185">Reference proteome</keyword>
<dbReference type="PANTHER" id="PTHR33164:SF103">
    <property type="entry name" value="REGULATORY PROTEIN MARR"/>
    <property type="match status" value="1"/>
</dbReference>
<dbReference type="Proteomes" id="UP000599437">
    <property type="component" value="Unassembled WGS sequence"/>
</dbReference>
<dbReference type="InterPro" id="IPR036388">
    <property type="entry name" value="WH-like_DNA-bd_sf"/>
</dbReference>
<dbReference type="SMART" id="SM00347">
    <property type="entry name" value="HTH_MARR"/>
    <property type="match status" value="1"/>
</dbReference>
<evidence type="ECO:0000313" key="3">
    <source>
        <dbReference type="Proteomes" id="UP000599437"/>
    </source>
</evidence>
<sequence length="167" mass="17632">MPPSPPSPSPDPAYTASEVTDLLAVLWGRAQLRAPSGPISPSQLRALLVIERLEGGNLRALGETLGSSPPATSRLCDRLEAAGLVERRLSPSSRREVELYLSRPGRLLLEEVRESQVLELAPVLGAMASEDLTRLAEGLAAFRDAAAAVVHGGAAEDESPVRAVRPA</sequence>
<protein>
    <recommendedName>
        <fullName evidence="1">HTH marR-type domain-containing protein</fullName>
    </recommendedName>
</protein>
<evidence type="ECO:0000313" key="2">
    <source>
        <dbReference type="EMBL" id="GHB29086.1"/>
    </source>
</evidence>
<feature type="domain" description="HTH marR-type" evidence="1">
    <location>
        <begin position="16"/>
        <end position="144"/>
    </location>
</feature>
<reference evidence="3" key="1">
    <citation type="journal article" date="2019" name="Int. J. Syst. Evol. Microbiol.">
        <title>The Global Catalogue of Microorganisms (GCM) 10K type strain sequencing project: providing services to taxonomists for standard genome sequencing and annotation.</title>
        <authorList>
            <consortium name="The Broad Institute Genomics Platform"/>
            <consortium name="The Broad Institute Genome Sequencing Center for Infectious Disease"/>
            <person name="Wu L."/>
            <person name="Ma J."/>
        </authorList>
    </citation>
    <scope>NUCLEOTIDE SEQUENCE [LARGE SCALE GENOMIC DNA]</scope>
    <source>
        <strain evidence="3">JCM 4737</strain>
    </source>
</reference>
<organism evidence="2 3">
    <name type="scientific">Streptomyces chryseus</name>
    <dbReference type="NCBI Taxonomy" id="68186"/>
    <lineage>
        <taxon>Bacteria</taxon>
        <taxon>Bacillati</taxon>
        <taxon>Actinomycetota</taxon>
        <taxon>Actinomycetes</taxon>
        <taxon>Kitasatosporales</taxon>
        <taxon>Streptomycetaceae</taxon>
        <taxon>Streptomyces</taxon>
    </lineage>
</organism>
<dbReference type="Gene3D" id="1.10.10.10">
    <property type="entry name" value="Winged helix-like DNA-binding domain superfamily/Winged helix DNA-binding domain"/>
    <property type="match status" value="1"/>
</dbReference>